<proteinExistence type="predicted"/>
<evidence type="ECO:0000259" key="2">
    <source>
        <dbReference type="Pfam" id="PF13439"/>
    </source>
</evidence>
<protein>
    <recommendedName>
        <fullName evidence="5">Glycosyltransferase family 1 protein</fullName>
    </recommendedName>
</protein>
<sequence>MLSSMAMGGAERNIADLLPHLSAVEDIQLTLGTLNTRRDSPLAELVAQSGVPRFDMGARRMVDRAAWRRYTDFLRRERIDLVHSQDQDTNIYNALSRRLLGVPSVMTRHVMFEPFTNLKTRLRAQLVLIAARYGADRVIAVSEAVRQQFARQARLPLERIETVYNGIQLEKFATRARRAQIRAALGWAQDAPIVIMVAVLRGGKGHEVLFEAVPLLRQRVPNVQIMLVGDGEERAKLESLAAPYADCIHFLGQRMDVPELLGASDVLVLPSWSEALPTVLIEAGAASLPCVATDVGGTREIVVDGETGYVIPKGDSAALAARLADLLNDSARARHMGEAALQRVTSLFTLPEQARRTAEVYRRTLQALT</sequence>
<dbReference type="GO" id="GO:0016758">
    <property type="term" value="F:hexosyltransferase activity"/>
    <property type="evidence" value="ECO:0007669"/>
    <property type="project" value="TreeGrafter"/>
</dbReference>
<dbReference type="Gene3D" id="3.40.50.2000">
    <property type="entry name" value="Glycogen Phosphorylase B"/>
    <property type="match status" value="2"/>
</dbReference>
<feature type="domain" description="Glycosyl transferase family 1" evidence="1">
    <location>
        <begin position="179"/>
        <end position="342"/>
    </location>
</feature>
<dbReference type="InterPro" id="IPR050194">
    <property type="entry name" value="Glycosyltransferase_grp1"/>
</dbReference>
<dbReference type="Pfam" id="PF00534">
    <property type="entry name" value="Glycos_transf_1"/>
    <property type="match status" value="1"/>
</dbReference>
<dbReference type="EMBL" id="PGTK01000002">
    <property type="protein sequence ID" value="PJF31726.1"/>
    <property type="molecule type" value="Genomic_DNA"/>
</dbReference>
<dbReference type="SUPFAM" id="SSF53756">
    <property type="entry name" value="UDP-Glycosyltransferase/glycogen phosphorylase"/>
    <property type="match status" value="1"/>
</dbReference>
<evidence type="ECO:0000313" key="3">
    <source>
        <dbReference type="EMBL" id="PJF31726.1"/>
    </source>
</evidence>
<dbReference type="InterPro" id="IPR001296">
    <property type="entry name" value="Glyco_trans_1"/>
</dbReference>
<evidence type="ECO:0000313" key="4">
    <source>
        <dbReference type="Proteomes" id="UP000228921"/>
    </source>
</evidence>
<organism evidence="3 4">
    <name type="scientific">Candidatus Thermofonsia Clade 1 bacterium</name>
    <dbReference type="NCBI Taxonomy" id="2364210"/>
    <lineage>
        <taxon>Bacteria</taxon>
        <taxon>Bacillati</taxon>
        <taxon>Chloroflexota</taxon>
        <taxon>Candidatus Thermofontia</taxon>
        <taxon>Candidatus Thermofonsia Clade 1</taxon>
    </lineage>
</organism>
<comment type="caution">
    <text evidence="3">The sequence shown here is derived from an EMBL/GenBank/DDBJ whole genome shotgun (WGS) entry which is preliminary data.</text>
</comment>
<dbReference type="AlphaFoldDB" id="A0A2M8P2H3"/>
<evidence type="ECO:0008006" key="5">
    <source>
        <dbReference type="Google" id="ProtNLM"/>
    </source>
</evidence>
<dbReference type="InterPro" id="IPR028098">
    <property type="entry name" value="Glyco_trans_4-like_N"/>
</dbReference>
<feature type="domain" description="Glycosyltransferase subfamily 4-like N-terminal" evidence="2">
    <location>
        <begin position="7"/>
        <end position="170"/>
    </location>
</feature>
<gene>
    <name evidence="3" type="ORF">CUN51_01945</name>
</gene>
<reference evidence="3 4" key="1">
    <citation type="submission" date="2017-11" db="EMBL/GenBank/DDBJ databases">
        <title>Evolution of Phototrophy in the Chloroflexi Phylum Driven by Horizontal Gene Transfer.</title>
        <authorList>
            <person name="Ward L.M."/>
            <person name="Hemp J."/>
            <person name="Shih P.M."/>
            <person name="Mcglynn S.E."/>
            <person name="Fischer W."/>
        </authorList>
    </citation>
    <scope>NUCLEOTIDE SEQUENCE [LARGE SCALE GENOMIC DNA]</scope>
    <source>
        <strain evidence="3">CP2_2F</strain>
    </source>
</reference>
<dbReference type="CDD" id="cd03801">
    <property type="entry name" value="GT4_PimA-like"/>
    <property type="match status" value="1"/>
</dbReference>
<dbReference type="Pfam" id="PF13439">
    <property type="entry name" value="Glyco_transf_4"/>
    <property type="match status" value="1"/>
</dbReference>
<dbReference type="PANTHER" id="PTHR45947">
    <property type="entry name" value="SULFOQUINOVOSYL TRANSFERASE SQD2"/>
    <property type="match status" value="1"/>
</dbReference>
<dbReference type="Proteomes" id="UP000228921">
    <property type="component" value="Unassembled WGS sequence"/>
</dbReference>
<dbReference type="PANTHER" id="PTHR45947:SF3">
    <property type="entry name" value="SULFOQUINOVOSYL TRANSFERASE SQD2"/>
    <property type="match status" value="1"/>
</dbReference>
<name>A0A2M8P2H3_9CHLR</name>
<evidence type="ECO:0000259" key="1">
    <source>
        <dbReference type="Pfam" id="PF00534"/>
    </source>
</evidence>
<accession>A0A2M8P2H3</accession>